<reference evidence="1 2" key="1">
    <citation type="submission" date="2020-09" db="EMBL/GenBank/DDBJ databases">
        <title>Diversity and distribution of actinomycetes associated with coral in the coast of Hainan.</title>
        <authorList>
            <person name="Li F."/>
        </authorList>
    </citation>
    <scope>NUCLEOTIDE SEQUENCE [LARGE SCALE GENOMIC DNA]</scope>
    <source>
        <strain evidence="1 2">HNM0947</strain>
    </source>
</reference>
<comment type="caution">
    <text evidence="1">The sequence shown here is derived from an EMBL/GenBank/DDBJ whole genome shotgun (WGS) entry which is preliminary data.</text>
</comment>
<proteinExistence type="predicted"/>
<dbReference type="Proteomes" id="UP000806528">
    <property type="component" value="Unassembled WGS sequence"/>
</dbReference>
<evidence type="ECO:0008006" key="3">
    <source>
        <dbReference type="Google" id="ProtNLM"/>
    </source>
</evidence>
<dbReference type="EMBL" id="JADBGI010000005">
    <property type="protein sequence ID" value="MBE2998557.1"/>
    <property type="molecule type" value="Genomic_DNA"/>
</dbReference>
<name>A0ABR9P419_9ACTN</name>
<gene>
    <name evidence="1" type="ORF">IDM40_07555</name>
</gene>
<protein>
    <recommendedName>
        <fullName evidence="3">DUF3558 domain-containing protein</fullName>
    </recommendedName>
</protein>
<keyword evidence="2" id="KW-1185">Reference proteome</keyword>
<evidence type="ECO:0000313" key="1">
    <source>
        <dbReference type="EMBL" id="MBE2998557.1"/>
    </source>
</evidence>
<sequence length="176" mass="17997">MVSALAVGIGLWAGSGTPDEPYPDDVHAAAPGCDLVPAEQVEALLGEAVQDTDTTGPLHGGEHTACAWTTHGEGDGGALRVGLSARFTDPSGDPLVTGHARTAETLGASVPEYGEEVDLPGGDAHVWSGHVPGTVELAYHVDNLLVRISYAGYSDDSPDDGRDEVVELAAGMGEDL</sequence>
<organism evidence="1 2">
    <name type="scientific">Nocardiopsis coralli</name>
    <dbReference type="NCBI Taxonomy" id="2772213"/>
    <lineage>
        <taxon>Bacteria</taxon>
        <taxon>Bacillati</taxon>
        <taxon>Actinomycetota</taxon>
        <taxon>Actinomycetes</taxon>
        <taxon>Streptosporangiales</taxon>
        <taxon>Nocardiopsidaceae</taxon>
        <taxon>Nocardiopsis</taxon>
    </lineage>
</organism>
<accession>A0ABR9P419</accession>
<evidence type="ECO:0000313" key="2">
    <source>
        <dbReference type="Proteomes" id="UP000806528"/>
    </source>
</evidence>